<gene>
    <name evidence="7" type="ORF">GCM10007898_17860</name>
</gene>
<evidence type="ECO:0000256" key="3">
    <source>
        <dbReference type="ARBA" id="ARBA00022989"/>
    </source>
</evidence>
<feature type="transmembrane region" description="Helical" evidence="5">
    <location>
        <begin position="363"/>
        <end position="384"/>
    </location>
</feature>
<feature type="transmembrane region" description="Helical" evidence="5">
    <location>
        <begin position="86"/>
        <end position="107"/>
    </location>
</feature>
<organism evidence="7 8">
    <name type="scientific">Dyella flagellata</name>
    <dbReference type="NCBI Taxonomy" id="1867833"/>
    <lineage>
        <taxon>Bacteria</taxon>
        <taxon>Pseudomonadati</taxon>
        <taxon>Pseudomonadota</taxon>
        <taxon>Gammaproteobacteria</taxon>
        <taxon>Lysobacterales</taxon>
        <taxon>Rhodanobacteraceae</taxon>
        <taxon>Dyella</taxon>
    </lineage>
</organism>
<feature type="transmembrane region" description="Helical" evidence="5">
    <location>
        <begin position="61"/>
        <end position="80"/>
    </location>
</feature>
<sequence>MHDPSPPRPKHYWLLSILLASMPLCFAVPYKAKALLIAALWVSGLVLLAIRPELRRIYRGAGAIMLVCVLNIFYTAINILSHRSGWAAFDLQGQELLFLGIAAVFALPLRWSVVWIGFSLAACVLGGTSVMQHYLTGIERPYGLNNGEWGAIEFAMFLLVLALLAIIQLMRKQTSWPEKIVHAAGAGLAVYGALLSQSRGPLLAFLAVFVLLMLIHGKRVGQWRRTVSVIALLLAGVTLVATFVQPQILERFVQGHTEVTSYDHAHETVGSVGERLELWRTAKQAFVEHPLAGVGAGRFGQYVREQVALHRSDAVIVQYEHAHNEYLEAAAAGGLPGLIIILLVLYVPLVFFLAQVMTPDEGVAAAAMCGFAASGMYVLCALTDNVFYRAMPHSLYFLLITGLAVLVVRQRNAAPRS</sequence>
<name>A0ABQ5XBA4_9GAMM</name>
<evidence type="ECO:0000256" key="5">
    <source>
        <dbReference type="SAM" id="Phobius"/>
    </source>
</evidence>
<feature type="transmembrane region" description="Helical" evidence="5">
    <location>
        <begin position="147"/>
        <end position="167"/>
    </location>
</feature>
<proteinExistence type="predicted"/>
<evidence type="ECO:0000259" key="6">
    <source>
        <dbReference type="Pfam" id="PF04932"/>
    </source>
</evidence>
<dbReference type="EMBL" id="BSOA01000015">
    <property type="protein sequence ID" value="GLQ88217.1"/>
    <property type="molecule type" value="Genomic_DNA"/>
</dbReference>
<dbReference type="Pfam" id="PF04932">
    <property type="entry name" value="Wzy_C"/>
    <property type="match status" value="1"/>
</dbReference>
<dbReference type="PANTHER" id="PTHR37422">
    <property type="entry name" value="TEICHURONIC ACID BIOSYNTHESIS PROTEIN TUAE"/>
    <property type="match status" value="1"/>
</dbReference>
<feature type="transmembrane region" description="Helical" evidence="5">
    <location>
        <begin position="179"/>
        <end position="195"/>
    </location>
</feature>
<dbReference type="RefSeq" id="WP_284331663.1">
    <property type="nucleotide sequence ID" value="NZ_BSOA01000015.1"/>
</dbReference>
<protein>
    <recommendedName>
        <fullName evidence="6">O-antigen ligase-related domain-containing protein</fullName>
    </recommendedName>
</protein>
<dbReference type="PANTHER" id="PTHR37422:SF13">
    <property type="entry name" value="LIPOPOLYSACCHARIDE BIOSYNTHESIS PROTEIN PA4999-RELATED"/>
    <property type="match status" value="1"/>
</dbReference>
<dbReference type="InterPro" id="IPR051533">
    <property type="entry name" value="WaaL-like"/>
</dbReference>
<comment type="subcellular location">
    <subcellularLocation>
        <location evidence="1">Membrane</location>
        <topology evidence="1">Multi-pass membrane protein</topology>
    </subcellularLocation>
</comment>
<keyword evidence="3 5" id="KW-1133">Transmembrane helix</keyword>
<reference evidence="8" key="1">
    <citation type="journal article" date="2019" name="Int. J. Syst. Evol. Microbiol.">
        <title>The Global Catalogue of Microorganisms (GCM) 10K type strain sequencing project: providing services to taxonomists for standard genome sequencing and annotation.</title>
        <authorList>
            <consortium name="The Broad Institute Genomics Platform"/>
            <consortium name="The Broad Institute Genome Sequencing Center for Infectious Disease"/>
            <person name="Wu L."/>
            <person name="Ma J."/>
        </authorList>
    </citation>
    <scope>NUCLEOTIDE SEQUENCE [LARGE SCALE GENOMIC DNA]</scope>
    <source>
        <strain evidence="8">NBRC 111981</strain>
    </source>
</reference>
<feature type="transmembrane region" description="Helical" evidence="5">
    <location>
        <begin position="12"/>
        <end position="30"/>
    </location>
</feature>
<evidence type="ECO:0000256" key="4">
    <source>
        <dbReference type="ARBA" id="ARBA00023136"/>
    </source>
</evidence>
<keyword evidence="4 5" id="KW-0472">Membrane</keyword>
<feature type="transmembrane region" description="Helical" evidence="5">
    <location>
        <begin position="390"/>
        <end position="408"/>
    </location>
</feature>
<keyword evidence="8" id="KW-1185">Reference proteome</keyword>
<evidence type="ECO:0000313" key="8">
    <source>
        <dbReference type="Proteomes" id="UP001156627"/>
    </source>
</evidence>
<dbReference type="Proteomes" id="UP001156627">
    <property type="component" value="Unassembled WGS sequence"/>
</dbReference>
<feature type="transmembrane region" description="Helical" evidence="5">
    <location>
        <begin position="335"/>
        <end position="356"/>
    </location>
</feature>
<comment type="caution">
    <text evidence="7">The sequence shown here is derived from an EMBL/GenBank/DDBJ whole genome shotgun (WGS) entry which is preliminary data.</text>
</comment>
<feature type="transmembrane region" description="Helical" evidence="5">
    <location>
        <begin position="114"/>
        <end position="135"/>
    </location>
</feature>
<feature type="transmembrane region" description="Helical" evidence="5">
    <location>
        <begin position="201"/>
        <end position="217"/>
    </location>
</feature>
<feature type="transmembrane region" description="Helical" evidence="5">
    <location>
        <begin position="36"/>
        <end position="54"/>
    </location>
</feature>
<accession>A0ABQ5XBA4</accession>
<evidence type="ECO:0000256" key="2">
    <source>
        <dbReference type="ARBA" id="ARBA00022692"/>
    </source>
</evidence>
<keyword evidence="2 5" id="KW-0812">Transmembrane</keyword>
<evidence type="ECO:0000313" key="7">
    <source>
        <dbReference type="EMBL" id="GLQ88217.1"/>
    </source>
</evidence>
<feature type="domain" description="O-antigen ligase-related" evidence="6">
    <location>
        <begin position="186"/>
        <end position="342"/>
    </location>
</feature>
<dbReference type="InterPro" id="IPR007016">
    <property type="entry name" value="O-antigen_ligase-rel_domated"/>
</dbReference>
<feature type="transmembrane region" description="Helical" evidence="5">
    <location>
        <begin position="229"/>
        <end position="248"/>
    </location>
</feature>
<evidence type="ECO:0000256" key="1">
    <source>
        <dbReference type="ARBA" id="ARBA00004141"/>
    </source>
</evidence>